<evidence type="ECO:0000256" key="9">
    <source>
        <dbReference type="RuleBase" id="RU003357"/>
    </source>
</evidence>
<dbReference type="NCBIfam" id="TIGR04056">
    <property type="entry name" value="OMP_RagA_SusC"/>
    <property type="match status" value="1"/>
</dbReference>
<organism evidence="13 14">
    <name type="scientific">Phnomibacter ginsenosidimutans</name>
    <dbReference type="NCBI Taxonomy" id="2676868"/>
    <lineage>
        <taxon>Bacteria</taxon>
        <taxon>Pseudomonadati</taxon>
        <taxon>Bacteroidota</taxon>
        <taxon>Chitinophagia</taxon>
        <taxon>Chitinophagales</taxon>
        <taxon>Chitinophagaceae</taxon>
        <taxon>Phnomibacter</taxon>
    </lineage>
</organism>
<keyword evidence="3 8" id="KW-1134">Transmembrane beta strand</keyword>
<keyword evidence="7 8" id="KW-0998">Cell outer membrane</keyword>
<evidence type="ECO:0000259" key="12">
    <source>
        <dbReference type="Pfam" id="PF07715"/>
    </source>
</evidence>
<dbReference type="Pfam" id="PF00593">
    <property type="entry name" value="TonB_dep_Rec_b-barrel"/>
    <property type="match status" value="1"/>
</dbReference>
<keyword evidence="2 8" id="KW-0813">Transport</keyword>
<dbReference type="InterPro" id="IPR037066">
    <property type="entry name" value="Plug_dom_sf"/>
</dbReference>
<keyword evidence="4 8" id="KW-0812">Transmembrane</keyword>
<dbReference type="InterPro" id="IPR023997">
    <property type="entry name" value="TonB-dep_OMP_SusC/RagA_CS"/>
</dbReference>
<dbReference type="Gene3D" id="2.40.170.20">
    <property type="entry name" value="TonB-dependent receptor, beta-barrel domain"/>
    <property type="match status" value="1"/>
</dbReference>
<dbReference type="InterPro" id="IPR036942">
    <property type="entry name" value="Beta-barrel_TonB_sf"/>
</dbReference>
<evidence type="ECO:0000313" key="14">
    <source>
        <dbReference type="Proteomes" id="UP000426027"/>
    </source>
</evidence>
<dbReference type="AlphaFoldDB" id="A0A6I6GH94"/>
<dbReference type="KEGG" id="fls:GLV81_06320"/>
<dbReference type="GO" id="GO:0009279">
    <property type="term" value="C:cell outer membrane"/>
    <property type="evidence" value="ECO:0007669"/>
    <property type="project" value="UniProtKB-SubCell"/>
</dbReference>
<dbReference type="EMBL" id="CP046566">
    <property type="protein sequence ID" value="QGW27755.1"/>
    <property type="molecule type" value="Genomic_DNA"/>
</dbReference>
<dbReference type="Pfam" id="PF07715">
    <property type="entry name" value="Plug"/>
    <property type="match status" value="1"/>
</dbReference>
<dbReference type="Gene3D" id="2.170.130.10">
    <property type="entry name" value="TonB-dependent receptor, plug domain"/>
    <property type="match status" value="1"/>
</dbReference>
<evidence type="ECO:0000256" key="3">
    <source>
        <dbReference type="ARBA" id="ARBA00022452"/>
    </source>
</evidence>
<comment type="subcellular location">
    <subcellularLocation>
        <location evidence="1 8">Cell outer membrane</location>
        <topology evidence="1 8">Multi-pass membrane protein</topology>
    </subcellularLocation>
</comment>
<evidence type="ECO:0000256" key="10">
    <source>
        <dbReference type="SAM" id="SignalP"/>
    </source>
</evidence>
<accession>A0A6I6GH94</accession>
<dbReference type="InterPro" id="IPR000531">
    <property type="entry name" value="Beta-barrel_TonB"/>
</dbReference>
<dbReference type="RefSeq" id="WP_157477816.1">
    <property type="nucleotide sequence ID" value="NZ_CP046566.1"/>
</dbReference>
<keyword evidence="14" id="KW-1185">Reference proteome</keyword>
<evidence type="ECO:0000256" key="2">
    <source>
        <dbReference type="ARBA" id="ARBA00022448"/>
    </source>
</evidence>
<sequence>MRKIWRALMVGCFMLAAALAIAQEKNVSGKVTDAKDNNILVGVTVTNTKTGKNTLTDAKGVFNIMASVGDVLRFTYVGYTSRTVTTSQSATMDVALTSTESELDDVVVTALGIKKQKRSVGYATNDVAGPALAETQRDNFVNALAGRLPGVSVTGTTGMPGASTNIQLRGVNSLSGSNQPLFVINGLPINNQTFNANNMVMQTENRTIDFSSRIGDLNPEDIESITVLKGPEAAALYGIDAANGAIIITTKKGQVGAGKLSYSYSYGVEKPGNLPEFDRVYARGINGIANDNTFSMFGPKYGPNDTLYNNTDGFFRNGQLQRHNLTFEGGVDQFTYRLSGGYSSREGVVPTTKFDRMNVSSDLNAKLFRNKLTVSLNMQYIYTYNQKVSKGNNSFLLSVLRWPADDDMKNYLNPNGSRRRVTTGTEIENPYFDVFKNQLFDRGNRFITNLGLNYDITKWLSVNSRIGADVFGGFYSVFYHPESNRAGGNTGGSIDNSNNTNRTITMQNFIQARKSIWKNKLDITARIGNAMYDFDDNTYSVRGEKLLDPNFNNLNNTDLTTQRQRSTRSRKRVVGFFGSVDLGYKNWLYATVTGRNDWSSTLPTSTNSFFYPSVSGSFIPSEFIKNDKLKKVLSYVKVRGSIAQVGKDARPYSLYPALESQTTTGGGYAYGFTAPNPFLRPEKVTSKEIGAEVQLFKNRVSIDFAYYKSKSVDQIINGLRISYGTGFILKNINGGELENWGYEGMVRIGIMQRKDFRWELSLNGTTTNSKLTKMPDGVPEYYNSDTWLYGNVRNGARLNGPLTTLTARYEYEKNAAGQLLINPSNGLPILKDNTIWPIAGDRNPDFRGGIGNNFSYKGINLNFLLDIRVGGDVYNATGLDLYTLGLHQRTIDNREVPVTFNGVLKDGLENSATPTPNNIVINPYYNNTFYSSSVIDQEFIERDVNWLRLRDITLSYMIPQAWLKKVKLFKTASVGITATDLFMITNYSGGDPGVNGTTTATGGSGSVGIDYGNLPVSKTFNFNLRVSL</sequence>
<feature type="chain" id="PRO_5026030837" evidence="10">
    <location>
        <begin position="23"/>
        <end position="1028"/>
    </location>
</feature>
<protein>
    <submittedName>
        <fullName evidence="13">SusC/RagA family TonB-linked outer membrane protein</fullName>
    </submittedName>
</protein>
<evidence type="ECO:0000256" key="5">
    <source>
        <dbReference type="ARBA" id="ARBA00023077"/>
    </source>
</evidence>
<keyword evidence="5 9" id="KW-0798">TonB box</keyword>
<feature type="signal peptide" evidence="10">
    <location>
        <begin position="1"/>
        <end position="22"/>
    </location>
</feature>
<dbReference type="InterPro" id="IPR008969">
    <property type="entry name" value="CarboxyPept-like_regulatory"/>
</dbReference>
<feature type="domain" description="TonB-dependent receptor plug" evidence="12">
    <location>
        <begin position="117"/>
        <end position="245"/>
    </location>
</feature>
<keyword evidence="10" id="KW-0732">Signal</keyword>
<evidence type="ECO:0000256" key="8">
    <source>
        <dbReference type="PROSITE-ProRule" id="PRU01360"/>
    </source>
</evidence>
<evidence type="ECO:0000256" key="7">
    <source>
        <dbReference type="ARBA" id="ARBA00023237"/>
    </source>
</evidence>
<keyword evidence="6 8" id="KW-0472">Membrane</keyword>
<gene>
    <name evidence="13" type="ORF">GLV81_06320</name>
</gene>
<evidence type="ECO:0000256" key="6">
    <source>
        <dbReference type="ARBA" id="ARBA00023136"/>
    </source>
</evidence>
<evidence type="ECO:0000313" key="13">
    <source>
        <dbReference type="EMBL" id="QGW27755.1"/>
    </source>
</evidence>
<dbReference type="SUPFAM" id="SSF56935">
    <property type="entry name" value="Porins"/>
    <property type="match status" value="1"/>
</dbReference>
<name>A0A6I6GH94_9BACT</name>
<evidence type="ECO:0000256" key="1">
    <source>
        <dbReference type="ARBA" id="ARBA00004571"/>
    </source>
</evidence>
<evidence type="ECO:0000256" key="4">
    <source>
        <dbReference type="ARBA" id="ARBA00022692"/>
    </source>
</evidence>
<dbReference type="PROSITE" id="PS52016">
    <property type="entry name" value="TONB_DEPENDENT_REC_3"/>
    <property type="match status" value="1"/>
</dbReference>
<dbReference type="InterPro" id="IPR023996">
    <property type="entry name" value="TonB-dep_OMP_SusC/RagA"/>
</dbReference>
<comment type="similarity">
    <text evidence="8 9">Belongs to the TonB-dependent receptor family.</text>
</comment>
<dbReference type="InterPro" id="IPR039426">
    <property type="entry name" value="TonB-dep_rcpt-like"/>
</dbReference>
<dbReference type="Proteomes" id="UP000426027">
    <property type="component" value="Chromosome"/>
</dbReference>
<proteinExistence type="inferred from homology"/>
<dbReference type="SUPFAM" id="SSF49464">
    <property type="entry name" value="Carboxypeptidase regulatory domain-like"/>
    <property type="match status" value="1"/>
</dbReference>
<dbReference type="Gene3D" id="2.60.40.1120">
    <property type="entry name" value="Carboxypeptidase-like, regulatory domain"/>
    <property type="match status" value="1"/>
</dbReference>
<dbReference type="InterPro" id="IPR012910">
    <property type="entry name" value="Plug_dom"/>
</dbReference>
<feature type="domain" description="TonB-dependent receptor-like beta-barrel" evidence="11">
    <location>
        <begin position="399"/>
        <end position="814"/>
    </location>
</feature>
<evidence type="ECO:0000259" key="11">
    <source>
        <dbReference type="Pfam" id="PF00593"/>
    </source>
</evidence>
<reference evidence="13 14" key="1">
    <citation type="submission" date="2019-11" db="EMBL/GenBank/DDBJ databases">
        <authorList>
            <person name="Im W.T."/>
        </authorList>
    </citation>
    <scope>NUCLEOTIDE SEQUENCE [LARGE SCALE GENOMIC DNA]</scope>
    <source>
        <strain evidence="13 14">SB-02</strain>
    </source>
</reference>
<dbReference type="NCBIfam" id="TIGR04057">
    <property type="entry name" value="SusC_RagA_signa"/>
    <property type="match status" value="1"/>
</dbReference>
<dbReference type="Pfam" id="PF13715">
    <property type="entry name" value="CarbopepD_reg_2"/>
    <property type="match status" value="1"/>
</dbReference>